<proteinExistence type="predicted"/>
<evidence type="ECO:0000256" key="5">
    <source>
        <dbReference type="ARBA" id="ARBA00023136"/>
    </source>
</evidence>
<gene>
    <name evidence="7" type="ORF">METZ01_LOCUS515123</name>
</gene>
<feature type="transmembrane region" description="Helical" evidence="6">
    <location>
        <begin position="96"/>
        <end position="116"/>
    </location>
</feature>
<evidence type="ECO:0000256" key="4">
    <source>
        <dbReference type="ARBA" id="ARBA00022989"/>
    </source>
</evidence>
<comment type="subcellular location">
    <subcellularLocation>
        <location evidence="1">Cell membrane</location>
        <topology evidence="1">Multi-pass membrane protein</topology>
    </subcellularLocation>
</comment>
<organism evidence="7">
    <name type="scientific">marine metagenome</name>
    <dbReference type="NCBI Taxonomy" id="408172"/>
    <lineage>
        <taxon>unclassified sequences</taxon>
        <taxon>metagenomes</taxon>
        <taxon>ecological metagenomes</taxon>
    </lineage>
</organism>
<dbReference type="InterPro" id="IPR050586">
    <property type="entry name" value="CPA3_Na-H_Antiporter_D"/>
</dbReference>
<keyword evidence="3 6" id="KW-0812">Transmembrane</keyword>
<feature type="transmembrane region" description="Helical" evidence="6">
    <location>
        <begin position="63"/>
        <end position="84"/>
    </location>
</feature>
<dbReference type="PANTHER" id="PTHR42703:SF1">
    <property type="entry name" value="NA(+)_H(+) ANTIPORTER SUBUNIT D1"/>
    <property type="match status" value="1"/>
</dbReference>
<dbReference type="AlphaFoldDB" id="A0A383F021"/>
<evidence type="ECO:0000256" key="6">
    <source>
        <dbReference type="SAM" id="Phobius"/>
    </source>
</evidence>
<evidence type="ECO:0000256" key="2">
    <source>
        <dbReference type="ARBA" id="ARBA00022475"/>
    </source>
</evidence>
<evidence type="ECO:0000256" key="1">
    <source>
        <dbReference type="ARBA" id="ARBA00004651"/>
    </source>
</evidence>
<evidence type="ECO:0000256" key="3">
    <source>
        <dbReference type="ARBA" id="ARBA00022692"/>
    </source>
</evidence>
<dbReference type="EMBL" id="UINC01230230">
    <property type="protein sequence ID" value="SVE62269.1"/>
    <property type="molecule type" value="Genomic_DNA"/>
</dbReference>
<sequence>MAAPVCILLRRRALAWGWAALTCCLSLGISVHLLRRVLDEGTIVYALGSWGAPWGIEYRIDPVNAFILLLVTAIGAVVIFYAPASVARELSEVRGSLFYATFLLCYTGLLGIAITGDVFNL</sequence>
<protein>
    <recommendedName>
        <fullName evidence="8">NADH:quinone oxidoreductase/Mrp antiporter membrane subunit domain-containing protein</fullName>
    </recommendedName>
</protein>
<keyword evidence="5 6" id="KW-0472">Membrane</keyword>
<evidence type="ECO:0008006" key="8">
    <source>
        <dbReference type="Google" id="ProtNLM"/>
    </source>
</evidence>
<dbReference type="GO" id="GO:0005886">
    <property type="term" value="C:plasma membrane"/>
    <property type="evidence" value="ECO:0007669"/>
    <property type="project" value="UniProtKB-SubCell"/>
</dbReference>
<keyword evidence="4 6" id="KW-1133">Transmembrane helix</keyword>
<keyword evidence="2" id="KW-1003">Cell membrane</keyword>
<reference evidence="7" key="1">
    <citation type="submission" date="2018-05" db="EMBL/GenBank/DDBJ databases">
        <authorList>
            <person name="Lanie J.A."/>
            <person name="Ng W.-L."/>
            <person name="Kazmierczak K.M."/>
            <person name="Andrzejewski T.M."/>
            <person name="Davidsen T.M."/>
            <person name="Wayne K.J."/>
            <person name="Tettelin H."/>
            <person name="Glass J.I."/>
            <person name="Rusch D."/>
            <person name="Podicherti R."/>
            <person name="Tsui H.-C.T."/>
            <person name="Winkler M.E."/>
        </authorList>
    </citation>
    <scope>NUCLEOTIDE SEQUENCE</scope>
</reference>
<dbReference type="PANTHER" id="PTHR42703">
    <property type="entry name" value="NADH DEHYDROGENASE"/>
    <property type="match status" value="1"/>
</dbReference>
<name>A0A383F021_9ZZZZ</name>
<accession>A0A383F021</accession>
<feature type="non-terminal residue" evidence="7">
    <location>
        <position position="121"/>
    </location>
</feature>
<evidence type="ECO:0000313" key="7">
    <source>
        <dbReference type="EMBL" id="SVE62269.1"/>
    </source>
</evidence>